<accession>A0ABT7YD38</accession>
<protein>
    <submittedName>
        <fullName evidence="2">MerC domain-containing protein</fullName>
    </submittedName>
</protein>
<feature type="transmembrane region" description="Helical" evidence="1">
    <location>
        <begin position="97"/>
        <end position="114"/>
    </location>
</feature>
<feature type="transmembrane region" description="Helical" evidence="1">
    <location>
        <begin position="46"/>
        <end position="67"/>
    </location>
</feature>
<reference evidence="2" key="1">
    <citation type="submission" date="2023-06" db="EMBL/GenBank/DDBJ databases">
        <title>Robiginitalea aurantiacus sp. nov. and Algoriphagus sediminis sp. nov., isolated from coastal sediment.</title>
        <authorList>
            <person name="Zhou Z.Y."/>
            <person name="An J."/>
            <person name="Jia Y.W."/>
            <person name="Du Z.J."/>
        </authorList>
    </citation>
    <scope>NUCLEOTIDE SEQUENCE</scope>
    <source>
        <strain evidence="2">C2-7</strain>
    </source>
</reference>
<sequence length="134" mass="15167">MKDRLSIVLDKFGICASVLCMVHCLALPIFMILGFEVMIKSIDQEWIETAIILSSLIIGGVSFMWGFWLHKKHYVPILFFAGFLLILNGESVANERIGLFLTLAGAGVIIYSHLQNMYWKNLSHQLPPIQNKKS</sequence>
<dbReference type="InterPro" id="IPR004891">
    <property type="entry name" value="Mercury-R_MerC"/>
</dbReference>
<gene>
    <name evidence="2" type="ORF">QVH07_09790</name>
</gene>
<proteinExistence type="predicted"/>
<keyword evidence="1" id="KW-0812">Transmembrane</keyword>
<dbReference type="RefSeq" id="WP_290000004.1">
    <property type="nucleotide sequence ID" value="NZ_JAUEPH010000004.1"/>
</dbReference>
<dbReference type="Pfam" id="PF03203">
    <property type="entry name" value="MerC"/>
    <property type="match status" value="1"/>
</dbReference>
<evidence type="ECO:0000313" key="2">
    <source>
        <dbReference type="EMBL" id="MDN3204442.1"/>
    </source>
</evidence>
<dbReference type="Proteomes" id="UP001171916">
    <property type="component" value="Unassembled WGS sequence"/>
</dbReference>
<evidence type="ECO:0000313" key="3">
    <source>
        <dbReference type="Proteomes" id="UP001171916"/>
    </source>
</evidence>
<keyword evidence="3" id="KW-1185">Reference proteome</keyword>
<organism evidence="2 3">
    <name type="scientific">Algoriphagus sediminis</name>
    <dbReference type="NCBI Taxonomy" id="3057113"/>
    <lineage>
        <taxon>Bacteria</taxon>
        <taxon>Pseudomonadati</taxon>
        <taxon>Bacteroidota</taxon>
        <taxon>Cytophagia</taxon>
        <taxon>Cytophagales</taxon>
        <taxon>Cyclobacteriaceae</taxon>
        <taxon>Algoriphagus</taxon>
    </lineage>
</organism>
<feature type="transmembrane region" description="Helical" evidence="1">
    <location>
        <begin position="12"/>
        <end position="34"/>
    </location>
</feature>
<comment type="caution">
    <text evidence="2">The sequence shown here is derived from an EMBL/GenBank/DDBJ whole genome shotgun (WGS) entry which is preliminary data.</text>
</comment>
<feature type="transmembrane region" description="Helical" evidence="1">
    <location>
        <begin position="74"/>
        <end position="91"/>
    </location>
</feature>
<dbReference type="EMBL" id="JAUEPH010000004">
    <property type="protein sequence ID" value="MDN3204442.1"/>
    <property type="molecule type" value="Genomic_DNA"/>
</dbReference>
<evidence type="ECO:0000256" key="1">
    <source>
        <dbReference type="SAM" id="Phobius"/>
    </source>
</evidence>
<keyword evidence="1" id="KW-0472">Membrane</keyword>
<keyword evidence="1" id="KW-1133">Transmembrane helix</keyword>
<name>A0ABT7YD38_9BACT</name>